<evidence type="ECO:0000313" key="2">
    <source>
        <dbReference type="Proteomes" id="UP000008553"/>
    </source>
</evidence>
<dbReference type="PaxDb" id="73239-Q7RDE9"/>
<gene>
    <name evidence="1" type="ORF">PY05473</name>
</gene>
<evidence type="ECO:0000313" key="1">
    <source>
        <dbReference type="EMBL" id="EAA17500.1"/>
    </source>
</evidence>
<dbReference type="InParanoid" id="Q7RDE9"/>
<protein>
    <submittedName>
        <fullName evidence="1">Uncharacterized protein</fullName>
    </submittedName>
</protein>
<organism evidence="1 2">
    <name type="scientific">Plasmodium yoelii yoelii</name>
    <dbReference type="NCBI Taxonomy" id="73239"/>
    <lineage>
        <taxon>Eukaryota</taxon>
        <taxon>Sar</taxon>
        <taxon>Alveolata</taxon>
        <taxon>Apicomplexa</taxon>
        <taxon>Aconoidasida</taxon>
        <taxon>Haemosporida</taxon>
        <taxon>Plasmodiidae</taxon>
        <taxon>Plasmodium</taxon>
        <taxon>Plasmodium (Vinckeia)</taxon>
    </lineage>
</organism>
<dbReference type="EMBL" id="AABL01001740">
    <property type="protein sequence ID" value="EAA17500.1"/>
    <property type="molecule type" value="Genomic_DNA"/>
</dbReference>
<name>Q7RDE9_PLAYO</name>
<comment type="caution">
    <text evidence="1">The sequence shown here is derived from an EMBL/GenBank/DDBJ whole genome shotgun (WGS) entry which is preliminary data.</text>
</comment>
<reference evidence="1 2" key="1">
    <citation type="journal article" date="2002" name="Nature">
        <title>Genome sequence and comparative analysis of the model rodent malaria parasite Plasmodium yoelii yoelii.</title>
        <authorList>
            <person name="Carlton J.M."/>
            <person name="Angiuoli S.V."/>
            <person name="Suh B.B."/>
            <person name="Kooij T.W."/>
            <person name="Pertea M."/>
            <person name="Silva J.C."/>
            <person name="Ermolaeva M.D."/>
            <person name="Allen J.E."/>
            <person name="Selengut J.D."/>
            <person name="Koo H.L."/>
            <person name="Peterson J.D."/>
            <person name="Pop M."/>
            <person name="Kosack D.S."/>
            <person name="Shumway M.F."/>
            <person name="Bidwell S.L."/>
            <person name="Shallom S.J."/>
            <person name="van Aken S.E."/>
            <person name="Riedmuller S.B."/>
            <person name="Feldblyum T.V."/>
            <person name="Cho J.K."/>
            <person name="Quackenbush J."/>
            <person name="Sedegah M."/>
            <person name="Shoaibi A."/>
            <person name="Cummings L.M."/>
            <person name="Florens L."/>
            <person name="Yates J.R."/>
            <person name="Raine J.D."/>
            <person name="Sinden R.E."/>
            <person name="Harris M.A."/>
            <person name="Cunningham D.A."/>
            <person name="Preiser P.R."/>
            <person name="Bergman L.W."/>
            <person name="Vaidya A.B."/>
            <person name="van Lin L.H."/>
            <person name="Janse C.J."/>
            <person name="Waters A.P."/>
            <person name="Smith H.O."/>
            <person name="White O.R."/>
            <person name="Salzberg S.L."/>
            <person name="Venter J.C."/>
            <person name="Fraser C.M."/>
            <person name="Hoffman S.L."/>
            <person name="Gardner M.J."/>
            <person name="Carucci D.J."/>
        </authorList>
    </citation>
    <scope>NUCLEOTIDE SEQUENCE [LARGE SCALE GENOMIC DNA]</scope>
    <source>
        <strain evidence="1 2">17XNL</strain>
    </source>
</reference>
<sequence length="23" mass="2733">MIYDDSYNMSIYLTNEIHNLLLG</sequence>
<dbReference type="AlphaFoldDB" id="Q7RDE9"/>
<proteinExistence type="predicted"/>
<accession>Q7RDE9</accession>
<keyword evidence="2" id="KW-1185">Reference proteome</keyword>
<dbReference type="Proteomes" id="UP000008553">
    <property type="component" value="Unassembled WGS sequence"/>
</dbReference>